<dbReference type="InterPro" id="IPR023996">
    <property type="entry name" value="TonB-dep_OMP_SusC/RagA"/>
</dbReference>
<dbReference type="Gene3D" id="2.60.40.1120">
    <property type="entry name" value="Carboxypeptidase-like, regulatory domain"/>
    <property type="match status" value="1"/>
</dbReference>
<name>A0ABV2T9Q8_9BACT</name>
<dbReference type="InterPro" id="IPR023997">
    <property type="entry name" value="TonB-dep_OMP_SusC/RagA_CS"/>
</dbReference>
<protein>
    <submittedName>
        <fullName evidence="14">SusC/RagA family TonB-linked outer membrane protein</fullName>
    </submittedName>
</protein>
<evidence type="ECO:0000256" key="4">
    <source>
        <dbReference type="ARBA" id="ARBA00022496"/>
    </source>
</evidence>
<feature type="domain" description="Secretin/TonB short N-terminal" evidence="13">
    <location>
        <begin position="73"/>
        <end position="124"/>
    </location>
</feature>
<sequence>MQLTSHCKASDHPARALRRNEGKTRYLTKWPIALLIMLCLHIGQYATGQQVTLSKKEASLKTVLFDIQQQTGYNFLFKESMLQKAKPVTINVKDAPLATVLESIFKDQPLTYSIKDKSISIAEDEKRQSINESAGKPLFNVTGTIVNSNGEPVVGATVLVKGTAKAISTTASGEYSFSSISGDEVLVVSGAEIETTEVKVANRTFLPIRVSTKVGELDQVLVQGYGTTTKRLSTGSIARVTSKEIAQQPVTNPLLALQGRVPGLIVTQTNGYGSGSISIQVRGKNSILQNSDPFIIVDGVPLSPQNDRINLLSNASMSGVSPLYTINPQDIESIEVLKDADATAIYGSRGANGVVLITTKKGKQGKLKIDANIYSGWSRVTRTMDMMNTSEYVQMRREAFSNDGLVPTEFDAADILLWDTTRYTDMKKLFLGGTAGMTNANISLSGGSENTHFIISGNYVRTTTVLPTNLADHRISGHSSISQASRNKRFSITLSTSYSYTRNSVPNMEVSQFINRPPNIKLYDSIGNLNWEEGGVSFYEATYGIQYSNPLAALYAQYLGNYSNLNSSIRLNYDVYGGIGFKINAGYNSVTSEERSLNPSKSLDPFDNLNNTPSASFARGSNANWIVEPQVIFKRAFPFGRFDAVLGSTIQKQSNAGLTVFGSDYQDDALLGSISGAGKVFASNAYSQYRYAAVFGRISYNFNDKYLLNLSGRRDGSSRFGYANQFANFGAVGAGWIFSKEEFFSKHLPWLNFGKLKASYGVTGNDGIGNYAFLDTWSSSGSTYQGIPSLNPSTLFNPLLAWELNKKINLGIDIAVLAQRFQFSVEYFRNRSSNQLVNYSLPIQTGFSSVLANRKATVQNTGFELALESANIKTHAFEWTSRLNISFIRNKLIAFPAIEKSSYANTLFVGQSLSTKALYQFAGIDQTTGLYAFVDVNGDGILNGADKVVFMNTDPKCYGGLQNTVRIGSFQADFLLQFTHQKGRNYLGTIGGYPPGIAFTNQPQIALNRWQKEQDNTDIQKYTTTPDSKFFLLQSSDIVFSNASFVRLKNIAISYNVPPHVLRKLKVEQARLYVQGQNIFTITDYIGADPETQNMYAMPPLRTITVGIQLTL</sequence>
<dbReference type="InterPro" id="IPR012910">
    <property type="entry name" value="Plug_dom"/>
</dbReference>
<keyword evidence="6" id="KW-0408">Iron</keyword>
<keyword evidence="3 10" id="KW-1134">Transmembrane beta strand</keyword>
<keyword evidence="4" id="KW-0410">Iron transport</keyword>
<evidence type="ECO:0000256" key="10">
    <source>
        <dbReference type="PROSITE-ProRule" id="PRU01360"/>
    </source>
</evidence>
<dbReference type="PROSITE" id="PS52016">
    <property type="entry name" value="TONB_DEPENDENT_REC_3"/>
    <property type="match status" value="1"/>
</dbReference>
<dbReference type="InterPro" id="IPR036942">
    <property type="entry name" value="Beta-barrel_TonB_sf"/>
</dbReference>
<evidence type="ECO:0000256" key="6">
    <source>
        <dbReference type="ARBA" id="ARBA00023004"/>
    </source>
</evidence>
<dbReference type="Pfam" id="PF13715">
    <property type="entry name" value="CarbopepD_reg_2"/>
    <property type="match status" value="1"/>
</dbReference>
<dbReference type="Gene3D" id="2.40.170.20">
    <property type="entry name" value="TonB-dependent receptor, beta-barrel domain"/>
    <property type="match status" value="1"/>
</dbReference>
<evidence type="ECO:0000256" key="1">
    <source>
        <dbReference type="ARBA" id="ARBA00004571"/>
    </source>
</evidence>
<dbReference type="SMART" id="SM00965">
    <property type="entry name" value="STN"/>
    <property type="match status" value="1"/>
</dbReference>
<dbReference type="InterPro" id="IPR037066">
    <property type="entry name" value="Plug_dom_sf"/>
</dbReference>
<evidence type="ECO:0000256" key="5">
    <source>
        <dbReference type="ARBA" id="ARBA00022692"/>
    </source>
</evidence>
<dbReference type="SUPFAM" id="SSF49464">
    <property type="entry name" value="Carboxypeptidase regulatory domain-like"/>
    <property type="match status" value="1"/>
</dbReference>
<keyword evidence="12" id="KW-1133">Transmembrane helix</keyword>
<keyword evidence="4" id="KW-0406">Ion transport</keyword>
<dbReference type="InterPro" id="IPR039426">
    <property type="entry name" value="TonB-dep_rcpt-like"/>
</dbReference>
<keyword evidence="8 10" id="KW-0472">Membrane</keyword>
<comment type="subcellular location">
    <subcellularLocation>
        <location evidence="1 10">Cell outer membrane</location>
        <topology evidence="1 10">Multi-pass membrane protein</topology>
    </subcellularLocation>
</comment>
<dbReference type="Proteomes" id="UP001549749">
    <property type="component" value="Unassembled WGS sequence"/>
</dbReference>
<dbReference type="NCBIfam" id="TIGR04057">
    <property type="entry name" value="SusC_RagA_signa"/>
    <property type="match status" value="1"/>
</dbReference>
<dbReference type="Pfam" id="PF00593">
    <property type="entry name" value="TonB_dep_Rec_b-barrel"/>
    <property type="match status" value="1"/>
</dbReference>
<keyword evidence="2 10" id="KW-0813">Transport</keyword>
<evidence type="ECO:0000313" key="14">
    <source>
        <dbReference type="EMBL" id="MET6999397.1"/>
    </source>
</evidence>
<dbReference type="RefSeq" id="WP_354661962.1">
    <property type="nucleotide sequence ID" value="NZ_JBEXAC010000002.1"/>
</dbReference>
<evidence type="ECO:0000256" key="3">
    <source>
        <dbReference type="ARBA" id="ARBA00022452"/>
    </source>
</evidence>
<gene>
    <name evidence="14" type="ORF">ABR189_18560</name>
</gene>
<evidence type="ECO:0000313" key="15">
    <source>
        <dbReference type="Proteomes" id="UP001549749"/>
    </source>
</evidence>
<feature type="transmembrane region" description="Helical" evidence="12">
    <location>
        <begin position="27"/>
        <end position="46"/>
    </location>
</feature>
<evidence type="ECO:0000256" key="12">
    <source>
        <dbReference type="SAM" id="Phobius"/>
    </source>
</evidence>
<evidence type="ECO:0000256" key="7">
    <source>
        <dbReference type="ARBA" id="ARBA00023077"/>
    </source>
</evidence>
<evidence type="ECO:0000256" key="2">
    <source>
        <dbReference type="ARBA" id="ARBA00022448"/>
    </source>
</evidence>
<dbReference type="Pfam" id="PF07715">
    <property type="entry name" value="Plug"/>
    <property type="match status" value="1"/>
</dbReference>
<proteinExistence type="inferred from homology"/>
<comment type="caution">
    <text evidence="14">The sequence shown here is derived from an EMBL/GenBank/DDBJ whole genome shotgun (WGS) entry which is preliminary data.</text>
</comment>
<evidence type="ECO:0000256" key="11">
    <source>
        <dbReference type="RuleBase" id="RU003357"/>
    </source>
</evidence>
<dbReference type="NCBIfam" id="TIGR04056">
    <property type="entry name" value="OMP_RagA_SusC"/>
    <property type="match status" value="1"/>
</dbReference>
<dbReference type="EMBL" id="JBEXAC010000002">
    <property type="protein sequence ID" value="MET6999397.1"/>
    <property type="molecule type" value="Genomic_DNA"/>
</dbReference>
<keyword evidence="9 10" id="KW-0998">Cell outer membrane</keyword>
<accession>A0ABV2T9Q8</accession>
<evidence type="ECO:0000256" key="9">
    <source>
        <dbReference type="ARBA" id="ARBA00023237"/>
    </source>
</evidence>
<reference evidence="14 15" key="1">
    <citation type="submission" date="2024-06" db="EMBL/GenBank/DDBJ databases">
        <title>Chitinophaga defluvii sp. nov., isolated from municipal sewage.</title>
        <authorList>
            <person name="Zhang L."/>
        </authorList>
    </citation>
    <scope>NUCLEOTIDE SEQUENCE [LARGE SCALE GENOMIC DNA]</scope>
    <source>
        <strain evidence="14 15">H8</strain>
    </source>
</reference>
<dbReference type="SUPFAM" id="SSF56935">
    <property type="entry name" value="Porins"/>
    <property type="match status" value="1"/>
</dbReference>
<keyword evidence="5 10" id="KW-0812">Transmembrane</keyword>
<dbReference type="Pfam" id="PF07660">
    <property type="entry name" value="STN"/>
    <property type="match status" value="1"/>
</dbReference>
<keyword evidence="15" id="KW-1185">Reference proteome</keyword>
<dbReference type="InterPro" id="IPR000531">
    <property type="entry name" value="Beta-barrel_TonB"/>
</dbReference>
<dbReference type="InterPro" id="IPR011662">
    <property type="entry name" value="Secretin/TonB_short_N"/>
</dbReference>
<evidence type="ECO:0000256" key="8">
    <source>
        <dbReference type="ARBA" id="ARBA00023136"/>
    </source>
</evidence>
<organism evidence="14 15">
    <name type="scientific">Chitinophaga defluvii</name>
    <dbReference type="NCBI Taxonomy" id="3163343"/>
    <lineage>
        <taxon>Bacteria</taxon>
        <taxon>Pseudomonadati</taxon>
        <taxon>Bacteroidota</taxon>
        <taxon>Chitinophagia</taxon>
        <taxon>Chitinophagales</taxon>
        <taxon>Chitinophagaceae</taxon>
        <taxon>Chitinophaga</taxon>
    </lineage>
</organism>
<comment type="similarity">
    <text evidence="10 11">Belongs to the TonB-dependent receptor family.</text>
</comment>
<evidence type="ECO:0000259" key="13">
    <source>
        <dbReference type="SMART" id="SM00965"/>
    </source>
</evidence>
<keyword evidence="7 11" id="KW-0798">TonB box</keyword>
<dbReference type="InterPro" id="IPR008969">
    <property type="entry name" value="CarboxyPept-like_regulatory"/>
</dbReference>
<dbReference type="Gene3D" id="2.170.130.10">
    <property type="entry name" value="TonB-dependent receptor, plug domain"/>
    <property type="match status" value="1"/>
</dbReference>